<proteinExistence type="predicted"/>
<evidence type="ECO:0000256" key="2">
    <source>
        <dbReference type="ARBA" id="ARBA00012512"/>
    </source>
</evidence>
<dbReference type="PANTHER" id="PTHR12645">
    <property type="entry name" value="ALR/ERV"/>
    <property type="match status" value="1"/>
</dbReference>
<dbReference type="Pfam" id="PF04777">
    <property type="entry name" value="Evr1_Alr"/>
    <property type="match status" value="1"/>
</dbReference>
<dbReference type="InterPro" id="IPR017905">
    <property type="entry name" value="ERV/ALR_sulphydryl_oxidase"/>
</dbReference>
<keyword evidence="5" id="KW-0560">Oxidoreductase</keyword>
<keyword evidence="4" id="KW-0274">FAD</keyword>
<name>A0A6C0DXW2_9ZZZZ</name>
<dbReference type="PANTHER" id="PTHR12645:SF0">
    <property type="entry name" value="FAD-LINKED SULFHYDRYL OXIDASE ALR"/>
    <property type="match status" value="1"/>
</dbReference>
<dbReference type="InterPro" id="IPR036774">
    <property type="entry name" value="ERV/ALR_sulphydryl_oxid_sf"/>
</dbReference>
<accession>A0A6C0DXW2</accession>
<dbReference type="EC" id="1.8.3.2" evidence="2"/>
<evidence type="ECO:0000256" key="3">
    <source>
        <dbReference type="ARBA" id="ARBA00022630"/>
    </source>
</evidence>
<dbReference type="GO" id="GO:0016971">
    <property type="term" value="F:flavin-dependent sulfhydryl oxidase activity"/>
    <property type="evidence" value="ECO:0007669"/>
    <property type="project" value="InterPro"/>
</dbReference>
<sequence>MIVNVNKDKKNSACIHIDPIELIEAPGKTNDPTNPDSNNGLITSIWGPPCWETFHSITFGYPIKPTQEQKNDYLNFFVFFGKVLPCSYCRISYAEFIKEPGTFLDMRTMESRETLTKWGFELHNRVNKKLGVNYGETYQEMCYKFESYRAKCTKTDKGCLMPLDIKAKSYQKAKIIRSPIIDIKYCYVLKEHAKTLGLINYNEYVDYFSKLTRNTIEWGDRDCNTRHIINYMRKNGINALDENGLPSFYEMILISMLCSTLDTTKLDILYERLHGQD</sequence>
<keyword evidence="6" id="KW-1015">Disulfide bond</keyword>
<dbReference type="Gene3D" id="1.20.120.1250">
    <property type="entry name" value="Sulfhydryl oxidase R596, ORFan domain"/>
    <property type="match status" value="1"/>
</dbReference>
<evidence type="ECO:0000256" key="6">
    <source>
        <dbReference type="ARBA" id="ARBA00023157"/>
    </source>
</evidence>
<dbReference type="GO" id="GO:0005739">
    <property type="term" value="C:mitochondrion"/>
    <property type="evidence" value="ECO:0007669"/>
    <property type="project" value="TreeGrafter"/>
</dbReference>
<organism evidence="8">
    <name type="scientific">viral metagenome</name>
    <dbReference type="NCBI Taxonomy" id="1070528"/>
    <lineage>
        <taxon>unclassified sequences</taxon>
        <taxon>metagenomes</taxon>
        <taxon>organismal metagenomes</taxon>
    </lineage>
</organism>
<evidence type="ECO:0000256" key="4">
    <source>
        <dbReference type="ARBA" id="ARBA00022827"/>
    </source>
</evidence>
<feature type="domain" description="ERV/ALR sulfhydryl oxidase" evidence="7">
    <location>
        <begin position="39"/>
        <end position="148"/>
    </location>
</feature>
<evidence type="ECO:0000256" key="1">
    <source>
        <dbReference type="ARBA" id="ARBA00001974"/>
    </source>
</evidence>
<evidence type="ECO:0000259" key="7">
    <source>
        <dbReference type="PROSITE" id="PS51324"/>
    </source>
</evidence>
<dbReference type="PROSITE" id="PS51324">
    <property type="entry name" value="ERV_ALR"/>
    <property type="match status" value="1"/>
</dbReference>
<dbReference type="SUPFAM" id="SSF69000">
    <property type="entry name" value="FAD-dependent thiol oxidase"/>
    <property type="match status" value="1"/>
</dbReference>
<dbReference type="GO" id="GO:0050660">
    <property type="term" value="F:flavin adenine dinucleotide binding"/>
    <property type="evidence" value="ECO:0007669"/>
    <property type="project" value="TreeGrafter"/>
</dbReference>
<dbReference type="EMBL" id="MN739697">
    <property type="protein sequence ID" value="QHT21766.1"/>
    <property type="molecule type" value="Genomic_DNA"/>
</dbReference>
<comment type="cofactor">
    <cofactor evidence="1">
        <name>FAD</name>
        <dbReference type="ChEBI" id="CHEBI:57692"/>
    </cofactor>
</comment>
<dbReference type="AlphaFoldDB" id="A0A6C0DXW2"/>
<dbReference type="InterPro" id="IPR039799">
    <property type="entry name" value="ALR/ERV"/>
</dbReference>
<evidence type="ECO:0000313" key="8">
    <source>
        <dbReference type="EMBL" id="QHT21766.1"/>
    </source>
</evidence>
<protein>
    <recommendedName>
        <fullName evidence="2">thiol oxidase</fullName>
        <ecNumber evidence="2">1.8.3.2</ecNumber>
    </recommendedName>
</protein>
<keyword evidence="3" id="KW-0285">Flavoprotein</keyword>
<reference evidence="8" key="1">
    <citation type="journal article" date="2020" name="Nature">
        <title>Giant virus diversity and host interactions through global metagenomics.</title>
        <authorList>
            <person name="Schulz F."/>
            <person name="Roux S."/>
            <person name="Paez-Espino D."/>
            <person name="Jungbluth S."/>
            <person name="Walsh D.A."/>
            <person name="Denef V.J."/>
            <person name="McMahon K.D."/>
            <person name="Konstantinidis K.T."/>
            <person name="Eloe-Fadrosh E.A."/>
            <person name="Kyrpides N.C."/>
            <person name="Woyke T."/>
        </authorList>
    </citation>
    <scope>NUCLEOTIDE SEQUENCE</scope>
    <source>
        <strain evidence="8">GVMAG-M-3300023179-103</strain>
    </source>
</reference>
<evidence type="ECO:0000256" key="5">
    <source>
        <dbReference type="ARBA" id="ARBA00023002"/>
    </source>
</evidence>
<dbReference type="Gene3D" id="1.20.120.310">
    <property type="entry name" value="ERV/ALR sulfhydryl oxidase domain"/>
    <property type="match status" value="1"/>
</dbReference>